<accession>A0A0L6JR12</accession>
<dbReference type="Gene3D" id="3.40.190.10">
    <property type="entry name" value="Periplasmic binding protein-like II"/>
    <property type="match status" value="2"/>
</dbReference>
<dbReference type="InterPro" id="IPR050490">
    <property type="entry name" value="Bact_solute-bd_prot1"/>
</dbReference>
<keyword evidence="1" id="KW-0732">Signal</keyword>
<proteinExistence type="predicted"/>
<comment type="caution">
    <text evidence="3">The sequence shown here is derived from an EMBL/GenBank/DDBJ whole genome shotgun (WGS) entry which is preliminary data.</text>
</comment>
<feature type="chain" id="PRO_5005566177" description="DUF3502 domain-containing protein" evidence="1">
    <location>
        <begin position="32"/>
        <end position="506"/>
    </location>
</feature>
<dbReference type="STRING" id="398512.Bccel_3088"/>
<reference evidence="4" key="1">
    <citation type="submission" date="2015-07" db="EMBL/GenBank/DDBJ databases">
        <title>Near-Complete Genome Sequence of the Cellulolytic Bacterium Bacteroides (Pseudobacteroides) cellulosolvens ATCC 35603.</title>
        <authorList>
            <person name="Dassa B."/>
            <person name="Utturkar S.M."/>
            <person name="Klingeman D.M."/>
            <person name="Hurt R.A."/>
            <person name="Keller M."/>
            <person name="Xu J."/>
            <person name="Reddy Y.H.K."/>
            <person name="Borovok I."/>
            <person name="Grinberg I.R."/>
            <person name="Lamed R."/>
            <person name="Zhivin O."/>
            <person name="Bayer E.A."/>
            <person name="Brown S.D."/>
        </authorList>
    </citation>
    <scope>NUCLEOTIDE SEQUENCE [LARGE SCALE GENOMIC DNA]</scope>
    <source>
        <strain evidence="4">DSM 2933</strain>
    </source>
</reference>
<keyword evidence="4" id="KW-1185">Reference proteome</keyword>
<evidence type="ECO:0000313" key="4">
    <source>
        <dbReference type="Proteomes" id="UP000036923"/>
    </source>
</evidence>
<name>A0A0L6JR12_9FIRM</name>
<evidence type="ECO:0000256" key="1">
    <source>
        <dbReference type="SAM" id="SignalP"/>
    </source>
</evidence>
<feature type="signal peptide" evidence="1">
    <location>
        <begin position="1"/>
        <end position="31"/>
    </location>
</feature>
<dbReference type="EMBL" id="LGTC01000001">
    <property type="protein sequence ID" value="KNY27817.1"/>
    <property type="molecule type" value="Genomic_DNA"/>
</dbReference>
<dbReference type="PANTHER" id="PTHR43649">
    <property type="entry name" value="ARABINOSE-BINDING PROTEIN-RELATED"/>
    <property type="match status" value="1"/>
</dbReference>
<protein>
    <recommendedName>
        <fullName evidence="2">DUF3502 domain-containing protein</fullName>
    </recommendedName>
</protein>
<organism evidence="3 4">
    <name type="scientific">Pseudobacteroides cellulosolvens ATCC 35603 = DSM 2933</name>
    <dbReference type="NCBI Taxonomy" id="398512"/>
    <lineage>
        <taxon>Bacteria</taxon>
        <taxon>Bacillati</taxon>
        <taxon>Bacillota</taxon>
        <taxon>Clostridia</taxon>
        <taxon>Eubacteriales</taxon>
        <taxon>Oscillospiraceae</taxon>
        <taxon>Pseudobacteroides</taxon>
    </lineage>
</organism>
<dbReference type="eggNOG" id="COG1653">
    <property type="taxonomic scope" value="Bacteria"/>
</dbReference>
<gene>
    <name evidence="3" type="ORF">Bccel_3088</name>
</gene>
<dbReference type="PANTHER" id="PTHR43649:SF17">
    <property type="entry name" value="ABC TRANSPORTER SOLUTE BINDING PROTEIN-SUGAR TRANSPORT"/>
    <property type="match status" value="1"/>
</dbReference>
<dbReference type="RefSeq" id="WP_036941970.1">
    <property type="nucleotide sequence ID" value="NZ_JQKC01000017.1"/>
</dbReference>
<evidence type="ECO:0000313" key="3">
    <source>
        <dbReference type="EMBL" id="KNY27817.1"/>
    </source>
</evidence>
<dbReference type="Pfam" id="PF12010">
    <property type="entry name" value="DUF3502"/>
    <property type="match status" value="1"/>
</dbReference>
<sequence length="506" mass="57132" precursor="true">MFKIKRVGCIFVSAVLSCSLLLSGCGSPNTAKPTDNSTASNLKPYEINAYFLAPQCKDVKLVQEELNKILKRKINATIKLNYYWWDNYQNKQQMAVASGDKIDIMFSPSWWGFNDYVAKQAWLPLDELVAKHGKDIIANIDPAYLKGPIVNGKLYAIPTAKDMFGTGGFIFNKELVDKYNFDINSITKPEDIEPWLKIIKEKEPGIIPFLSSQGDQQQYLVQDWQINVGTVDVPVGYQKTDGDVKIINLMEADISKRIYKLSRSWYQKGYINKDVATLQDSTPIKKAKKVFAWTDQLKPGKADELKAQFGYDLVQANAWKDVQYYTTTPDLTNSQLVIPRTSGDPERAMMFINLLFSDKEIKNLLSWGIENKHYKKIGDNQIDFADNVNADNSGYYGLAQWSMGGSQFLDYLWASESPDKWQKMKEFNDSAKPMKIVGWTYDSSNVKSEMAALAPIGQNQGKPLSSGLVDYDTYYPKMKASLEKAGIQKVIDDCQKSVDAFVAGSK</sequence>
<dbReference type="SUPFAM" id="SSF53850">
    <property type="entry name" value="Periplasmic binding protein-like II"/>
    <property type="match status" value="1"/>
</dbReference>
<dbReference type="PROSITE" id="PS51257">
    <property type="entry name" value="PROKAR_LIPOPROTEIN"/>
    <property type="match status" value="1"/>
</dbReference>
<dbReference type="InterPro" id="IPR022627">
    <property type="entry name" value="DUF3502"/>
</dbReference>
<dbReference type="OrthoDB" id="2636783at2"/>
<dbReference type="AlphaFoldDB" id="A0A0L6JR12"/>
<evidence type="ECO:0000259" key="2">
    <source>
        <dbReference type="Pfam" id="PF12010"/>
    </source>
</evidence>
<feature type="domain" description="DUF3502" evidence="2">
    <location>
        <begin position="436"/>
        <end position="503"/>
    </location>
</feature>
<dbReference type="Proteomes" id="UP000036923">
    <property type="component" value="Unassembled WGS sequence"/>
</dbReference>